<dbReference type="OrthoDB" id="5363415at2759"/>
<accession>A0A507R8N8</accession>
<feature type="compositionally biased region" description="Basic and acidic residues" evidence="1">
    <location>
        <begin position="231"/>
        <end position="247"/>
    </location>
</feature>
<evidence type="ECO:0000313" key="2">
    <source>
        <dbReference type="EMBL" id="TQB77463.1"/>
    </source>
</evidence>
<dbReference type="Pfam" id="PF10454">
    <property type="entry name" value="DUF2458"/>
    <property type="match status" value="1"/>
</dbReference>
<keyword evidence="3" id="KW-1185">Reference proteome</keyword>
<feature type="region of interest" description="Disordered" evidence="1">
    <location>
        <begin position="227"/>
        <end position="261"/>
    </location>
</feature>
<evidence type="ECO:0000313" key="3">
    <source>
        <dbReference type="Proteomes" id="UP000319663"/>
    </source>
</evidence>
<name>A0A507R8N8_MONPU</name>
<dbReference type="InterPro" id="IPR018858">
    <property type="entry name" value="DUF2458"/>
</dbReference>
<dbReference type="EMBL" id="VIFY01000001">
    <property type="protein sequence ID" value="TQB77463.1"/>
    <property type="molecule type" value="Genomic_DNA"/>
</dbReference>
<reference evidence="2 3" key="1">
    <citation type="submission" date="2019-06" db="EMBL/GenBank/DDBJ databases">
        <title>Wine fermentation using esterase from Monascus purpureus.</title>
        <authorList>
            <person name="Geng C."/>
            <person name="Zhang Y."/>
        </authorList>
    </citation>
    <scope>NUCLEOTIDE SEQUENCE [LARGE SCALE GENOMIC DNA]</scope>
    <source>
        <strain evidence="2">HQ1</strain>
    </source>
</reference>
<evidence type="ECO:0000256" key="1">
    <source>
        <dbReference type="SAM" id="MobiDB-lite"/>
    </source>
</evidence>
<comment type="caution">
    <text evidence="2">The sequence shown here is derived from an EMBL/GenBank/DDBJ whole genome shotgun (WGS) entry which is preliminary data.</text>
</comment>
<organism evidence="2 3">
    <name type="scientific">Monascus purpureus</name>
    <name type="common">Red mold</name>
    <name type="synonym">Monascus anka</name>
    <dbReference type="NCBI Taxonomy" id="5098"/>
    <lineage>
        <taxon>Eukaryota</taxon>
        <taxon>Fungi</taxon>
        <taxon>Dikarya</taxon>
        <taxon>Ascomycota</taxon>
        <taxon>Pezizomycotina</taxon>
        <taxon>Eurotiomycetes</taxon>
        <taxon>Eurotiomycetidae</taxon>
        <taxon>Eurotiales</taxon>
        <taxon>Aspergillaceae</taxon>
        <taxon>Monascus</taxon>
    </lineage>
</organism>
<sequence>MMASSEYNPSDLTSVLRTLSSLSNPASPANSGLLNHGVRRAGEAADNDDSYEPSDAIPTSIAHTQHMHTTGHSIPPRRTPVEPAANSGSGKKPIDPSAITAWPAGLKYVVQTVLQNEALQHRIRRLIQSQHDHERQWWQGREALLKKQEARVEKKKELDRVLSSVGVLVDTTKEVSTAEENETELRIYDEKVYKASVQMMEAMTSELRGLGIPFFAIRRDLLVNHPVQPGSREDSGSGRLAEHRFGDSAKQQEQPRQGPLTRDDLLALQRRMLDLLLDLCRE</sequence>
<proteinExistence type="predicted"/>
<feature type="region of interest" description="Disordered" evidence="1">
    <location>
        <begin position="66"/>
        <end position="96"/>
    </location>
</feature>
<protein>
    <submittedName>
        <fullName evidence="2">Uncharacterized protein</fullName>
    </submittedName>
</protein>
<dbReference type="Proteomes" id="UP000319663">
    <property type="component" value="Unassembled WGS sequence"/>
</dbReference>
<gene>
    <name evidence="2" type="ORF">MPDQ_000003</name>
</gene>
<dbReference type="AlphaFoldDB" id="A0A507R8N8"/>